<keyword evidence="2" id="KW-1185">Reference proteome</keyword>
<dbReference type="AlphaFoldDB" id="A0A4Z2EJ64"/>
<name>A0A4Z2EJ64_9TELE</name>
<proteinExistence type="predicted"/>
<evidence type="ECO:0000313" key="2">
    <source>
        <dbReference type="Proteomes" id="UP000314294"/>
    </source>
</evidence>
<comment type="caution">
    <text evidence="1">The sequence shown here is derived from an EMBL/GenBank/DDBJ whole genome shotgun (WGS) entry which is preliminary data.</text>
</comment>
<protein>
    <submittedName>
        <fullName evidence="1">Uncharacterized protein</fullName>
    </submittedName>
</protein>
<dbReference type="EMBL" id="SRLO01006674">
    <property type="protein sequence ID" value="TNN28620.1"/>
    <property type="molecule type" value="Genomic_DNA"/>
</dbReference>
<accession>A0A4Z2EJ64</accession>
<organism evidence="1 2">
    <name type="scientific">Liparis tanakae</name>
    <name type="common">Tanaka's snailfish</name>
    <dbReference type="NCBI Taxonomy" id="230148"/>
    <lineage>
        <taxon>Eukaryota</taxon>
        <taxon>Metazoa</taxon>
        <taxon>Chordata</taxon>
        <taxon>Craniata</taxon>
        <taxon>Vertebrata</taxon>
        <taxon>Euteleostomi</taxon>
        <taxon>Actinopterygii</taxon>
        <taxon>Neopterygii</taxon>
        <taxon>Teleostei</taxon>
        <taxon>Neoteleostei</taxon>
        <taxon>Acanthomorphata</taxon>
        <taxon>Eupercaria</taxon>
        <taxon>Perciformes</taxon>
        <taxon>Cottioidei</taxon>
        <taxon>Cottales</taxon>
        <taxon>Liparidae</taxon>
        <taxon>Liparis</taxon>
    </lineage>
</organism>
<reference evidence="1 2" key="1">
    <citation type="submission" date="2019-03" db="EMBL/GenBank/DDBJ databases">
        <title>First draft genome of Liparis tanakae, snailfish: a comprehensive survey of snailfish specific genes.</title>
        <authorList>
            <person name="Kim W."/>
            <person name="Song I."/>
            <person name="Jeong J.-H."/>
            <person name="Kim D."/>
            <person name="Kim S."/>
            <person name="Ryu S."/>
            <person name="Song J.Y."/>
            <person name="Lee S.K."/>
        </authorList>
    </citation>
    <scope>NUCLEOTIDE SEQUENCE [LARGE SCALE GENOMIC DNA]</scope>
    <source>
        <tissue evidence="1">Muscle</tissue>
    </source>
</reference>
<gene>
    <name evidence="1" type="ORF">EYF80_061231</name>
</gene>
<sequence>MVAQEEMPHLPVELINTAGEPEPCLSPLDTKHEGQLSARFCASAIIGCHLKLRQPCRTYLTLKVSPLDTY</sequence>
<evidence type="ECO:0000313" key="1">
    <source>
        <dbReference type="EMBL" id="TNN28620.1"/>
    </source>
</evidence>
<dbReference type="Proteomes" id="UP000314294">
    <property type="component" value="Unassembled WGS sequence"/>
</dbReference>